<dbReference type="GO" id="GO:0005506">
    <property type="term" value="F:iron ion binding"/>
    <property type="evidence" value="ECO:0007669"/>
    <property type="project" value="InterPro"/>
</dbReference>
<evidence type="ECO:0000313" key="11">
    <source>
        <dbReference type="Proteomes" id="UP000266091"/>
    </source>
</evidence>
<dbReference type="SUPFAM" id="SSF54292">
    <property type="entry name" value="2Fe-2S ferredoxin-like"/>
    <property type="match status" value="1"/>
</dbReference>
<comment type="caution">
    <text evidence="10">The sequence shown here is derived from an EMBL/GenBank/DDBJ whole genome shotgun (WGS) entry which is preliminary data.</text>
</comment>
<keyword evidence="4" id="KW-0677">Repeat</keyword>
<dbReference type="NCBIfam" id="TIGR02512">
    <property type="entry name" value="FeFe_hydrog_A"/>
    <property type="match status" value="1"/>
</dbReference>
<evidence type="ECO:0000256" key="3">
    <source>
        <dbReference type="ARBA" id="ARBA00022723"/>
    </source>
</evidence>
<keyword evidence="5" id="KW-0408">Iron</keyword>
<dbReference type="EMBL" id="BGZJ01000001">
    <property type="protein sequence ID" value="GBO94202.1"/>
    <property type="molecule type" value="Genomic_DNA"/>
</dbReference>
<feature type="domain" description="4Fe-4S ferredoxin-type" evidence="8">
    <location>
        <begin position="187"/>
        <end position="216"/>
    </location>
</feature>
<dbReference type="SMART" id="SM00929">
    <property type="entry name" value="NADH-G_4Fe-4S_3"/>
    <property type="match status" value="1"/>
</dbReference>
<dbReference type="InterPro" id="IPR004108">
    <property type="entry name" value="Fe_hydrogenase_lsu_C"/>
</dbReference>
<dbReference type="SUPFAM" id="SSF54862">
    <property type="entry name" value="4Fe-4S ferredoxins"/>
    <property type="match status" value="1"/>
</dbReference>
<dbReference type="GO" id="GO:0008901">
    <property type="term" value="F:ferredoxin hydrogenase activity"/>
    <property type="evidence" value="ECO:0007669"/>
    <property type="project" value="InterPro"/>
</dbReference>
<evidence type="ECO:0000256" key="6">
    <source>
        <dbReference type="ARBA" id="ARBA00023014"/>
    </source>
</evidence>
<feature type="domain" description="4Fe-4S His(Cys)3-ligated-type" evidence="9">
    <location>
        <begin position="83"/>
        <end position="122"/>
    </location>
</feature>
<dbReference type="Pfam" id="PF13510">
    <property type="entry name" value="Fer2_4"/>
    <property type="match status" value="1"/>
</dbReference>
<feature type="domain" description="2Fe-2S ferredoxin-type" evidence="7">
    <location>
        <begin position="1"/>
        <end position="83"/>
    </location>
</feature>
<dbReference type="PROSITE" id="PS51839">
    <property type="entry name" value="4FE4S_HC3"/>
    <property type="match status" value="1"/>
</dbReference>
<dbReference type="Pfam" id="PF02906">
    <property type="entry name" value="Fe_hyd_lg_C"/>
    <property type="match status" value="1"/>
</dbReference>
<dbReference type="InterPro" id="IPR017896">
    <property type="entry name" value="4Fe4S_Fe-S-bd"/>
</dbReference>
<dbReference type="PROSITE" id="PS00198">
    <property type="entry name" value="4FE4S_FER_1"/>
    <property type="match status" value="1"/>
</dbReference>
<evidence type="ECO:0000259" key="7">
    <source>
        <dbReference type="PROSITE" id="PS51085"/>
    </source>
</evidence>
<evidence type="ECO:0000259" key="8">
    <source>
        <dbReference type="PROSITE" id="PS51379"/>
    </source>
</evidence>
<keyword evidence="3" id="KW-0479">Metal-binding</keyword>
<dbReference type="PANTHER" id="PTHR11615">
    <property type="entry name" value="NITRATE, FORMATE, IRON DEHYDROGENASE"/>
    <property type="match status" value="1"/>
</dbReference>
<accession>A0A388SCZ2</accession>
<feature type="domain" description="4Fe-4S ferredoxin-type" evidence="8">
    <location>
        <begin position="143"/>
        <end position="174"/>
    </location>
</feature>
<dbReference type="Proteomes" id="UP000266091">
    <property type="component" value="Unassembled WGS sequence"/>
</dbReference>
<keyword evidence="11" id="KW-1185">Reference proteome</keyword>
<dbReference type="InterPro" id="IPR001041">
    <property type="entry name" value="2Fe-2S_ferredoxin-type"/>
</dbReference>
<dbReference type="InterPro" id="IPR009016">
    <property type="entry name" value="Fe_hydrogenase"/>
</dbReference>
<dbReference type="InterPro" id="IPR036010">
    <property type="entry name" value="2Fe-2S_ferredoxin-like_sf"/>
</dbReference>
<dbReference type="GO" id="GO:0051539">
    <property type="term" value="F:4 iron, 4 sulfur cluster binding"/>
    <property type="evidence" value="ECO:0007669"/>
    <property type="project" value="UniProtKB-KW"/>
</dbReference>
<dbReference type="InterPro" id="IPR019574">
    <property type="entry name" value="NADH_UbQ_OxRdtase_Gsu_4Fe4S-bd"/>
</dbReference>
<protein>
    <submittedName>
        <fullName evidence="10">(2Fe-2S)-binding protein</fullName>
    </submittedName>
</protein>
<dbReference type="Gene3D" id="4.10.260.20">
    <property type="entry name" value="Iron hydrogenase, small subunit"/>
    <property type="match status" value="1"/>
</dbReference>
<dbReference type="SUPFAM" id="SSF53920">
    <property type="entry name" value="Fe-only hydrogenase"/>
    <property type="match status" value="1"/>
</dbReference>
<dbReference type="Pfam" id="PF12838">
    <property type="entry name" value="Fer4_7"/>
    <property type="match status" value="1"/>
</dbReference>
<dbReference type="Pfam" id="PF02256">
    <property type="entry name" value="Fe_hyd_SSU"/>
    <property type="match status" value="1"/>
</dbReference>
<dbReference type="Gene3D" id="3.40.50.1780">
    <property type="match status" value="1"/>
</dbReference>
<dbReference type="InterPro" id="IPR003149">
    <property type="entry name" value="Fe_hydrogenase_ssu"/>
</dbReference>
<dbReference type="AlphaFoldDB" id="A0A388SCZ2"/>
<dbReference type="InterPro" id="IPR050340">
    <property type="entry name" value="Cytosolic_Fe-S_CAF"/>
</dbReference>
<evidence type="ECO:0000259" key="9">
    <source>
        <dbReference type="PROSITE" id="PS51839"/>
    </source>
</evidence>
<reference evidence="10 11" key="1">
    <citation type="journal article" date="2018" name="Int. J. Syst. Evol. Microbiol.">
        <title>Mesosutterella multiformis gen. nov., sp. nov., a member of the family Sutterellaceae and Sutterella megalosphaeroides sp. nov., isolated from human faeces.</title>
        <authorList>
            <person name="Sakamoto M."/>
            <person name="Ikeyama N."/>
            <person name="Kunihiro T."/>
            <person name="Iino T."/>
            <person name="Yuki M."/>
            <person name="Ohkuma M."/>
        </authorList>
    </citation>
    <scope>NUCLEOTIDE SEQUENCE [LARGE SCALE GENOMIC DNA]</scope>
    <source>
        <strain evidence="10 11">4NBBH2</strain>
    </source>
</reference>
<dbReference type="Gene3D" id="3.30.70.20">
    <property type="match status" value="1"/>
</dbReference>
<dbReference type="InterPro" id="IPR013352">
    <property type="entry name" value="Fe_hydrogenase_subset"/>
</dbReference>
<dbReference type="PROSITE" id="PS51379">
    <property type="entry name" value="4FE4S_FER_2"/>
    <property type="match status" value="2"/>
</dbReference>
<evidence type="ECO:0000256" key="1">
    <source>
        <dbReference type="ARBA" id="ARBA00005404"/>
    </source>
</evidence>
<dbReference type="OrthoDB" id="9810782at2"/>
<dbReference type="Pfam" id="PF10588">
    <property type="entry name" value="NADH-G_4Fe-4S_3"/>
    <property type="match status" value="1"/>
</dbReference>
<comment type="similarity">
    <text evidence="1">Belongs to the complex I 75 kDa subunit family.</text>
</comment>
<evidence type="ECO:0000313" key="10">
    <source>
        <dbReference type="EMBL" id="GBO94202.1"/>
    </source>
</evidence>
<name>A0A388SCZ2_9BURK</name>
<dbReference type="SMART" id="SM00902">
    <property type="entry name" value="Fe_hyd_SSU"/>
    <property type="match status" value="1"/>
</dbReference>
<dbReference type="PROSITE" id="PS51085">
    <property type="entry name" value="2FE2S_FER_2"/>
    <property type="match status" value="1"/>
</dbReference>
<dbReference type="InterPro" id="IPR036991">
    <property type="entry name" value="Fe_hydrogenase_ssu_sf"/>
</dbReference>
<dbReference type="RefSeq" id="WP_116270441.1">
    <property type="nucleotide sequence ID" value="NZ_BGZJ01000001.1"/>
</dbReference>
<dbReference type="Gene3D" id="3.40.950.10">
    <property type="entry name" value="Fe-only Hydrogenase (Larger Subunit), Chain L, domain 3"/>
    <property type="match status" value="1"/>
</dbReference>
<organism evidence="10 11">
    <name type="scientific">Mesosutterella multiformis</name>
    <dbReference type="NCBI Taxonomy" id="2259133"/>
    <lineage>
        <taxon>Bacteria</taxon>
        <taxon>Pseudomonadati</taxon>
        <taxon>Pseudomonadota</taxon>
        <taxon>Betaproteobacteria</taxon>
        <taxon>Burkholderiales</taxon>
        <taxon>Sutterellaceae</taxon>
        <taxon>Mesosutterella</taxon>
    </lineage>
</organism>
<sequence length="599" mass="65793">MNAWINNRPVTFEEGETILQVAKRLGIFIPTLCALLPLDHTPGTCRMCITEIERKETPGKRELVTSCTTPMLEGMAVFTHTPEVRHRQRQQAAWIFSDHDQDCASCVRHGNCELQDVALYVGLQNNSCNGRFIAKRPVDTSAHGLLRDVNKCIRCGRCVEVCRKVQGISALTLDDIGTKRGVGIVGADRWIDSPGCVECGQCTLVCPTGALGEKDQCDTAIDWFDDPDIKTIVAFAPSARVTIGDEFGLEPGKNTEGQLITAIKMLGADFVCDVNWGADVTIMEEGNEFLSRLRTGGTLPMMTSCCPGWVTYVEKHHPEMMGNLSTTRSPQGIFGALAKTWFAKTHNIDPKKLRFISIMPCTAKKEEAARPQLARNGMPDTDLVITIREFARILRRYGISLPTLEPSKYDSPFMAENTGAGMIFGVTGGVMEAALRTVHHVVTGKNLDGIEYLPVRGMEGIKEATVDLGPGGSVKIAVANGLRNAEELIQRVKSGKADYQFIEVMACPGGCIDGGGTARIKNSYLSHAAARAKTVYQIDRARVYRQSHANPDVIRLYDEFLGKPNSELAHHLLHTYFTDRAKAPDPETISQIWKLVKLG</sequence>
<keyword evidence="6" id="KW-0411">Iron-sulfur</keyword>
<gene>
    <name evidence="10" type="primary">hydC</name>
    <name evidence="10" type="ORF">MESMUL_15560</name>
</gene>
<evidence type="ECO:0000256" key="4">
    <source>
        <dbReference type="ARBA" id="ARBA00022737"/>
    </source>
</evidence>
<dbReference type="FunFam" id="3.30.70.20:FF:000035">
    <property type="entry name" value="Iron hydrogenase 1"/>
    <property type="match status" value="1"/>
</dbReference>
<dbReference type="CDD" id="cd00207">
    <property type="entry name" value="fer2"/>
    <property type="match status" value="1"/>
</dbReference>
<keyword evidence="2" id="KW-0004">4Fe-4S</keyword>
<evidence type="ECO:0000256" key="5">
    <source>
        <dbReference type="ARBA" id="ARBA00023004"/>
    </source>
</evidence>
<dbReference type="Gene3D" id="3.10.20.740">
    <property type="match status" value="1"/>
</dbReference>
<proteinExistence type="inferred from homology"/>
<dbReference type="InterPro" id="IPR017900">
    <property type="entry name" value="4Fe4S_Fe_S_CS"/>
</dbReference>
<evidence type="ECO:0000256" key="2">
    <source>
        <dbReference type="ARBA" id="ARBA00022485"/>
    </source>
</evidence>